<organism evidence="8 9">
    <name type="scientific">Gordonia jacobaea</name>
    <dbReference type="NCBI Taxonomy" id="122202"/>
    <lineage>
        <taxon>Bacteria</taxon>
        <taxon>Bacillati</taxon>
        <taxon>Actinomycetota</taxon>
        <taxon>Actinomycetes</taxon>
        <taxon>Mycobacteriales</taxon>
        <taxon>Gordoniaceae</taxon>
        <taxon>Gordonia</taxon>
    </lineage>
</organism>
<comment type="subcellular location">
    <subcellularLocation>
        <location evidence="1">Cell membrane</location>
        <topology evidence="1">Multi-pass membrane protein</topology>
    </subcellularLocation>
</comment>
<evidence type="ECO:0000256" key="3">
    <source>
        <dbReference type="ARBA" id="ARBA00022692"/>
    </source>
</evidence>
<feature type="transmembrane region" description="Helical" evidence="6">
    <location>
        <begin position="207"/>
        <end position="225"/>
    </location>
</feature>
<dbReference type="InterPro" id="IPR011701">
    <property type="entry name" value="MFS"/>
</dbReference>
<feature type="transmembrane region" description="Helical" evidence="6">
    <location>
        <begin position="144"/>
        <end position="164"/>
    </location>
</feature>
<dbReference type="CDD" id="cd17504">
    <property type="entry name" value="MFS_MMR_MDR_like"/>
    <property type="match status" value="1"/>
</dbReference>
<name>A0ABR5IG43_9ACTN</name>
<comment type="caution">
    <text evidence="8">The sequence shown here is derived from an EMBL/GenBank/DDBJ whole genome shotgun (WGS) entry which is preliminary data.</text>
</comment>
<gene>
    <name evidence="8" type="ORF">ABW18_05375</name>
</gene>
<evidence type="ECO:0000256" key="6">
    <source>
        <dbReference type="SAM" id="Phobius"/>
    </source>
</evidence>
<reference evidence="8 9" key="1">
    <citation type="submission" date="2015-05" db="EMBL/GenBank/DDBJ databases">
        <title>Draft genome sequence of the bacterium Gordonia jacobaea a new member of the Gordonia genus.</title>
        <authorList>
            <person name="Jimenez-Galisteo G."/>
            <person name="Dominguez A."/>
            <person name="Munoz E."/>
            <person name="Vinas M."/>
        </authorList>
    </citation>
    <scope>NUCLEOTIDE SEQUENCE [LARGE SCALE GENOMIC DNA]</scope>
    <source>
        <strain evidence="9">mv1</strain>
    </source>
</reference>
<feature type="transmembrane region" description="Helical" evidence="6">
    <location>
        <begin position="346"/>
        <end position="366"/>
    </location>
</feature>
<protein>
    <submittedName>
        <fullName evidence="8">MFS transporter</fullName>
    </submittedName>
</protein>
<dbReference type="Proteomes" id="UP000037247">
    <property type="component" value="Unassembled WGS sequence"/>
</dbReference>
<feature type="transmembrane region" description="Helical" evidence="6">
    <location>
        <begin position="176"/>
        <end position="195"/>
    </location>
</feature>
<dbReference type="SUPFAM" id="SSF103473">
    <property type="entry name" value="MFS general substrate transporter"/>
    <property type="match status" value="2"/>
</dbReference>
<dbReference type="EMBL" id="LDTZ01000014">
    <property type="protein sequence ID" value="KNA92700.1"/>
    <property type="molecule type" value="Genomic_DNA"/>
</dbReference>
<proteinExistence type="predicted"/>
<dbReference type="InterPro" id="IPR020846">
    <property type="entry name" value="MFS_dom"/>
</dbReference>
<evidence type="ECO:0000256" key="5">
    <source>
        <dbReference type="ARBA" id="ARBA00023136"/>
    </source>
</evidence>
<feature type="transmembrane region" description="Helical" evidence="6">
    <location>
        <begin position="372"/>
        <end position="395"/>
    </location>
</feature>
<keyword evidence="3 6" id="KW-0812">Transmembrane</keyword>
<dbReference type="PANTHER" id="PTHR42718:SF9">
    <property type="entry name" value="MAJOR FACILITATOR SUPERFAMILY MULTIDRUG TRANSPORTER MFSC"/>
    <property type="match status" value="1"/>
</dbReference>
<evidence type="ECO:0000313" key="8">
    <source>
        <dbReference type="EMBL" id="KNA92700.1"/>
    </source>
</evidence>
<dbReference type="PROSITE" id="PS50850">
    <property type="entry name" value="MFS"/>
    <property type="match status" value="1"/>
</dbReference>
<keyword evidence="5 6" id="KW-0472">Membrane</keyword>
<keyword evidence="4 6" id="KW-1133">Transmembrane helix</keyword>
<feature type="transmembrane region" description="Helical" evidence="6">
    <location>
        <begin position="111"/>
        <end position="132"/>
    </location>
</feature>
<evidence type="ECO:0000313" key="9">
    <source>
        <dbReference type="Proteomes" id="UP000037247"/>
    </source>
</evidence>
<dbReference type="Pfam" id="PF07690">
    <property type="entry name" value="MFS_1"/>
    <property type="match status" value="1"/>
</dbReference>
<evidence type="ECO:0000256" key="4">
    <source>
        <dbReference type="ARBA" id="ARBA00022989"/>
    </source>
</evidence>
<evidence type="ECO:0000259" key="7">
    <source>
        <dbReference type="PROSITE" id="PS50850"/>
    </source>
</evidence>
<dbReference type="PANTHER" id="PTHR42718">
    <property type="entry name" value="MAJOR FACILITATOR SUPERFAMILY MULTIDRUG TRANSPORTER MFSC"/>
    <property type="match status" value="1"/>
</dbReference>
<feature type="transmembrane region" description="Helical" evidence="6">
    <location>
        <begin position="87"/>
        <end position="105"/>
    </location>
</feature>
<evidence type="ECO:0000256" key="2">
    <source>
        <dbReference type="ARBA" id="ARBA00022448"/>
    </source>
</evidence>
<feature type="transmembrane region" description="Helical" evidence="6">
    <location>
        <begin position="237"/>
        <end position="254"/>
    </location>
</feature>
<feature type="transmembrane region" description="Helical" evidence="6">
    <location>
        <begin position="416"/>
        <end position="438"/>
    </location>
</feature>
<sequence length="506" mass="52051">MTQAAAQEQAPSKVRSSTSLIVVAAAASVLLLSMIQTLAVPALPQIGQQLGVSLTTVGWVTTATMLAASAFTPLFGRLGDVYGHKRVIVAVLVITLVGSLIAALADSIEWLIVGRVLQGASFGLFPLAISVLRQELPRERLTGAMAITASSLGVGSGLALVATGLLTQGNADYRRIFWLCVAMAVVVLALVIFAIPSRPGAGGRVDYFGALVLAVGLVCLLLPTSQGHTWGWGSARVIGFYVAAVVVLIGFWALQSRRGEPLVSVDLLKQRAVLATNVASLCVGFAMFSVFLGATYFVQTPDALAGYGFGASVLRTSVAFMLPGAIVSILVGPVAGGLVGRVGPRVVLLGATVIGVVGMLMLTFLHENTGEMIAGLIVANVAVAAAYSAMPALLVENVEPHETGIANSINSIMRTVGGAIGSAVIITVLAAEVAIHFVGGTAVSLPTENAYRVAFLLGAGAFALAALLALFGIPRRSRHHLTAHQREEEIALGAAGEFATGSVDVD</sequence>
<keyword evidence="9" id="KW-1185">Reference proteome</keyword>
<dbReference type="Gene3D" id="1.20.1250.20">
    <property type="entry name" value="MFS general substrate transporter like domains"/>
    <property type="match status" value="2"/>
</dbReference>
<dbReference type="RefSeq" id="WP_049697911.1">
    <property type="nucleotide sequence ID" value="NZ_JAQDQF010000002.1"/>
</dbReference>
<accession>A0ABR5IG43</accession>
<feature type="transmembrane region" description="Helical" evidence="6">
    <location>
        <begin position="20"/>
        <end position="44"/>
    </location>
</feature>
<dbReference type="InterPro" id="IPR036259">
    <property type="entry name" value="MFS_trans_sf"/>
</dbReference>
<feature type="transmembrane region" description="Helical" evidence="6">
    <location>
        <begin position="56"/>
        <end position="75"/>
    </location>
</feature>
<feature type="transmembrane region" description="Helical" evidence="6">
    <location>
        <begin position="318"/>
        <end position="339"/>
    </location>
</feature>
<feature type="transmembrane region" description="Helical" evidence="6">
    <location>
        <begin position="450"/>
        <end position="471"/>
    </location>
</feature>
<keyword evidence="2" id="KW-0813">Transport</keyword>
<feature type="transmembrane region" description="Helical" evidence="6">
    <location>
        <begin position="274"/>
        <end position="298"/>
    </location>
</feature>
<evidence type="ECO:0000256" key="1">
    <source>
        <dbReference type="ARBA" id="ARBA00004651"/>
    </source>
</evidence>
<feature type="domain" description="Major facilitator superfamily (MFS) profile" evidence="7">
    <location>
        <begin position="21"/>
        <end position="477"/>
    </location>
</feature>